<evidence type="ECO:0000256" key="7">
    <source>
        <dbReference type="ARBA" id="ARBA00023136"/>
    </source>
</evidence>
<evidence type="ECO:0000256" key="1">
    <source>
        <dbReference type="ARBA" id="ARBA00004173"/>
    </source>
</evidence>
<feature type="compositionally biased region" description="Polar residues" evidence="8">
    <location>
        <begin position="436"/>
        <end position="448"/>
    </location>
</feature>
<feature type="compositionally biased region" description="Polar residues" evidence="8">
    <location>
        <begin position="189"/>
        <end position="209"/>
    </location>
</feature>
<proteinExistence type="predicted"/>
<reference evidence="10 11" key="1">
    <citation type="submission" date="2017-10" db="EMBL/GenBank/DDBJ databases">
        <title>Comparative genomics in systemic dimorphic fungi from Ajellomycetaceae.</title>
        <authorList>
            <person name="Munoz J.F."/>
            <person name="Mcewen J.G."/>
            <person name="Clay O.K."/>
            <person name="Cuomo C.A."/>
        </authorList>
    </citation>
    <scope>NUCLEOTIDE SEQUENCE [LARGE SCALE GENOMIC DNA]</scope>
    <source>
        <strain evidence="10 11">UAMH7299</strain>
    </source>
</reference>
<comment type="caution">
    <text evidence="10">The sequence shown here is derived from an EMBL/GenBank/DDBJ whole genome shotgun (WGS) entry which is preliminary data.</text>
</comment>
<keyword evidence="5" id="KW-0175">Coiled coil</keyword>
<keyword evidence="7 9" id="KW-0472">Membrane</keyword>
<dbReference type="Pfam" id="PF07798">
    <property type="entry name" value="CCDC90-like"/>
    <property type="match status" value="1"/>
</dbReference>
<evidence type="ECO:0000256" key="9">
    <source>
        <dbReference type="SAM" id="Phobius"/>
    </source>
</evidence>
<dbReference type="OrthoDB" id="5424147at2759"/>
<name>A0A2B7Y7P5_POLH7</name>
<dbReference type="Gene3D" id="1.20.5.340">
    <property type="match status" value="1"/>
</dbReference>
<gene>
    <name evidence="10" type="ORF">AJ80_04897</name>
</gene>
<dbReference type="InterPro" id="IPR024461">
    <property type="entry name" value="CCDC90-like"/>
</dbReference>
<keyword evidence="4 9" id="KW-1133">Transmembrane helix</keyword>
<evidence type="ECO:0000313" key="10">
    <source>
        <dbReference type="EMBL" id="PGH17255.1"/>
    </source>
</evidence>
<feature type="compositionally biased region" description="Low complexity" evidence="8">
    <location>
        <begin position="35"/>
        <end position="48"/>
    </location>
</feature>
<feature type="compositionally biased region" description="Basic and acidic residues" evidence="8">
    <location>
        <begin position="94"/>
        <end position="111"/>
    </location>
</feature>
<evidence type="ECO:0008006" key="12">
    <source>
        <dbReference type="Google" id="ProtNLM"/>
    </source>
</evidence>
<evidence type="ECO:0000256" key="5">
    <source>
        <dbReference type="ARBA" id="ARBA00023054"/>
    </source>
</evidence>
<keyword evidence="11" id="KW-1185">Reference proteome</keyword>
<feature type="region of interest" description="Disordered" evidence="8">
    <location>
        <begin position="19"/>
        <end position="220"/>
    </location>
</feature>
<dbReference type="Proteomes" id="UP000224634">
    <property type="component" value="Unassembled WGS sequence"/>
</dbReference>
<keyword evidence="6" id="KW-0496">Mitochondrion</keyword>
<comment type="subcellular location">
    <subcellularLocation>
        <location evidence="2">Membrane</location>
    </subcellularLocation>
    <subcellularLocation>
        <location evidence="1">Mitochondrion</location>
    </subcellularLocation>
</comment>
<evidence type="ECO:0000256" key="6">
    <source>
        <dbReference type="ARBA" id="ARBA00023128"/>
    </source>
</evidence>
<evidence type="ECO:0000256" key="2">
    <source>
        <dbReference type="ARBA" id="ARBA00004370"/>
    </source>
</evidence>
<feature type="region of interest" description="Disordered" evidence="8">
    <location>
        <begin position="409"/>
        <end position="448"/>
    </location>
</feature>
<feature type="transmembrane region" description="Helical" evidence="9">
    <location>
        <begin position="379"/>
        <end position="398"/>
    </location>
</feature>
<evidence type="ECO:0000256" key="4">
    <source>
        <dbReference type="ARBA" id="ARBA00022989"/>
    </source>
</evidence>
<organism evidence="10 11">
    <name type="scientific">Polytolypa hystricis (strain UAMH7299)</name>
    <dbReference type="NCBI Taxonomy" id="1447883"/>
    <lineage>
        <taxon>Eukaryota</taxon>
        <taxon>Fungi</taxon>
        <taxon>Dikarya</taxon>
        <taxon>Ascomycota</taxon>
        <taxon>Pezizomycotina</taxon>
        <taxon>Eurotiomycetes</taxon>
        <taxon>Eurotiomycetidae</taxon>
        <taxon>Onygenales</taxon>
        <taxon>Onygenales incertae sedis</taxon>
        <taxon>Polytolypa</taxon>
    </lineage>
</organism>
<evidence type="ECO:0000313" key="11">
    <source>
        <dbReference type="Proteomes" id="UP000224634"/>
    </source>
</evidence>
<sequence length="448" mass="49391">MAAPRLPFLYPNLLRSVRSCEPKTHRSIRFPPPQSSRSSAPSSGPNRPFHTSRRYTQETSHQRYGPAAEPRLPPPPKPKDGTFPSPPPSAEQQVPRESEDQAVKEADKLEDANAQAAFDTAHKEGEVTIEEASLSNTEPALQEPLESASQDAETEAEEGKAGAEEEKDNAQPQPLDEAQNPLQRAFQMSGPQSTPTSDSVLVSTSSPKPENNKHPHLTPPPYVHHFDSYTLVKDLEKGGFSEQQSVIIMKAIRSLLLENLNLARQGLKSKSDIENETYLFRAACSELSNSVQAARNSEIQSQRSHRAQLQHEVDILSQQMTQEFSGLKDSLKGMFNDQKISTRELQRAIDTSTQELNYQISVSLGSDGKSHVEGLRWILTRRATLAIAISAVMIILTLRYQSYKKHKMEAEAKQAAAATPPPLPENTRGHAEPAQTARSESSVAESLG</sequence>
<dbReference type="AlphaFoldDB" id="A0A2B7Y7P5"/>
<dbReference type="EMBL" id="PDNA01000066">
    <property type="protein sequence ID" value="PGH17255.1"/>
    <property type="molecule type" value="Genomic_DNA"/>
</dbReference>
<dbReference type="PANTHER" id="PTHR14360">
    <property type="entry name" value="PROTEIN FMP32, MITOCHONDRIAL"/>
    <property type="match status" value="1"/>
</dbReference>
<dbReference type="PANTHER" id="PTHR14360:SF12">
    <property type="entry name" value="MOZ PROTEIN REPRESENTS A CHROMATIN-ASSOCIATED ACETYLTRANSFERASE"/>
    <property type="match status" value="1"/>
</dbReference>
<protein>
    <recommendedName>
        <fullName evidence="12">MOZ protein represents a chromatin-associated acetyltransferase</fullName>
    </recommendedName>
</protein>
<keyword evidence="3 9" id="KW-0812">Transmembrane</keyword>
<accession>A0A2B7Y7P5</accession>
<evidence type="ECO:0000256" key="3">
    <source>
        <dbReference type="ARBA" id="ARBA00022692"/>
    </source>
</evidence>
<dbReference type="GO" id="GO:0016020">
    <property type="term" value="C:membrane"/>
    <property type="evidence" value="ECO:0007669"/>
    <property type="project" value="UniProtKB-SubCell"/>
</dbReference>
<dbReference type="GO" id="GO:0005739">
    <property type="term" value="C:mitochondrion"/>
    <property type="evidence" value="ECO:0007669"/>
    <property type="project" value="UniProtKB-SubCell"/>
</dbReference>
<evidence type="ECO:0000256" key="8">
    <source>
        <dbReference type="SAM" id="MobiDB-lite"/>
    </source>
</evidence>
<dbReference type="STRING" id="1447883.A0A2B7Y7P5"/>